<dbReference type="RefSeq" id="WP_188688780.1">
    <property type="nucleotide sequence ID" value="NZ_BMLY01000001.1"/>
</dbReference>
<sequence length="345" mass="38440">MSNRIKTVTSKLAQLGLECARDAGIGPLEFQRRTGISELEARTAGGRISAEKHIAMLNLIERLPGQEFSNDQMRAIAAMAPFSTTFGVIFNSRTLHEAFENFLRIRPLIGEVDALQMREDLGQYEFTYALDSPADRTSRAAYGNLAVMVMLARQYTGNDKIFATFELTGKPFPGWQRLQDNDGSKMLFERPQNRLVLSIPSARVSYELHNKFAFDAICGQALTEVKALQAQFSFAARVLALTDDIVCNMSVFAPESTLLALVCDRLAITRSGLHKRLQKEETNFQSIMTQVRMARAKQLLMQDDTPVSVVSDLLGFSSVSVFSRFFSGQSGVSPSRFRLNEKPDA</sequence>
<evidence type="ECO:0000256" key="2">
    <source>
        <dbReference type="ARBA" id="ARBA00023125"/>
    </source>
</evidence>
<dbReference type="PANTHER" id="PTHR47894">
    <property type="entry name" value="HTH-TYPE TRANSCRIPTIONAL REGULATOR GADX"/>
    <property type="match status" value="1"/>
</dbReference>
<dbReference type="InterPro" id="IPR018060">
    <property type="entry name" value="HTH_AraC"/>
</dbReference>
<dbReference type="SUPFAM" id="SSF46689">
    <property type="entry name" value="Homeodomain-like"/>
    <property type="match status" value="1"/>
</dbReference>
<accession>A0ABQ2PHL7</accession>
<dbReference type="InterPro" id="IPR032687">
    <property type="entry name" value="AraC-type_N"/>
</dbReference>
<keyword evidence="1" id="KW-0805">Transcription regulation</keyword>
<dbReference type="Gene3D" id="1.10.10.60">
    <property type="entry name" value="Homeodomain-like"/>
    <property type="match status" value="1"/>
</dbReference>
<dbReference type="InterPro" id="IPR009057">
    <property type="entry name" value="Homeodomain-like_sf"/>
</dbReference>
<organism evidence="5 6">
    <name type="scientific">Silvimonas amylolytica</name>
    <dbReference type="NCBI Taxonomy" id="449663"/>
    <lineage>
        <taxon>Bacteria</taxon>
        <taxon>Pseudomonadati</taxon>
        <taxon>Pseudomonadota</taxon>
        <taxon>Betaproteobacteria</taxon>
        <taxon>Neisseriales</taxon>
        <taxon>Chitinibacteraceae</taxon>
        <taxon>Silvimonas</taxon>
    </lineage>
</organism>
<evidence type="ECO:0000256" key="1">
    <source>
        <dbReference type="ARBA" id="ARBA00023015"/>
    </source>
</evidence>
<dbReference type="Pfam" id="PF12625">
    <property type="entry name" value="Arabinose_bd"/>
    <property type="match status" value="1"/>
</dbReference>
<dbReference type="Proteomes" id="UP000621859">
    <property type="component" value="Unassembled WGS sequence"/>
</dbReference>
<keyword evidence="6" id="KW-1185">Reference proteome</keyword>
<dbReference type="EMBL" id="BMLY01000001">
    <property type="protein sequence ID" value="GGP24848.1"/>
    <property type="molecule type" value="Genomic_DNA"/>
</dbReference>
<protein>
    <recommendedName>
        <fullName evidence="4">HTH araC/xylS-type domain-containing protein</fullName>
    </recommendedName>
</protein>
<feature type="domain" description="HTH araC/xylS-type" evidence="4">
    <location>
        <begin position="243"/>
        <end position="340"/>
    </location>
</feature>
<reference evidence="6" key="1">
    <citation type="journal article" date="2019" name="Int. J. Syst. Evol. Microbiol.">
        <title>The Global Catalogue of Microorganisms (GCM) 10K type strain sequencing project: providing services to taxonomists for standard genome sequencing and annotation.</title>
        <authorList>
            <consortium name="The Broad Institute Genomics Platform"/>
            <consortium name="The Broad Institute Genome Sequencing Center for Infectious Disease"/>
            <person name="Wu L."/>
            <person name="Ma J."/>
        </authorList>
    </citation>
    <scope>NUCLEOTIDE SEQUENCE [LARGE SCALE GENOMIC DNA]</scope>
    <source>
        <strain evidence="6">CGMCC 1.8860</strain>
    </source>
</reference>
<dbReference type="SMART" id="SM00342">
    <property type="entry name" value="HTH_ARAC"/>
    <property type="match status" value="1"/>
</dbReference>
<name>A0ABQ2PHL7_9NEIS</name>
<gene>
    <name evidence="5" type="ORF">GCM10010971_06670</name>
</gene>
<evidence type="ECO:0000313" key="6">
    <source>
        <dbReference type="Proteomes" id="UP000621859"/>
    </source>
</evidence>
<keyword evidence="3" id="KW-0804">Transcription</keyword>
<dbReference type="PANTHER" id="PTHR47894:SF1">
    <property type="entry name" value="HTH-TYPE TRANSCRIPTIONAL REGULATOR VQSM"/>
    <property type="match status" value="1"/>
</dbReference>
<comment type="caution">
    <text evidence="5">The sequence shown here is derived from an EMBL/GenBank/DDBJ whole genome shotgun (WGS) entry which is preliminary data.</text>
</comment>
<evidence type="ECO:0000259" key="4">
    <source>
        <dbReference type="PROSITE" id="PS01124"/>
    </source>
</evidence>
<evidence type="ECO:0000313" key="5">
    <source>
        <dbReference type="EMBL" id="GGP24848.1"/>
    </source>
</evidence>
<keyword evidence="2" id="KW-0238">DNA-binding</keyword>
<dbReference type="Pfam" id="PF12833">
    <property type="entry name" value="HTH_18"/>
    <property type="match status" value="1"/>
</dbReference>
<proteinExistence type="predicted"/>
<evidence type="ECO:0000256" key="3">
    <source>
        <dbReference type="ARBA" id="ARBA00023163"/>
    </source>
</evidence>
<dbReference type="PROSITE" id="PS01124">
    <property type="entry name" value="HTH_ARAC_FAMILY_2"/>
    <property type="match status" value="1"/>
</dbReference>